<evidence type="ECO:0000256" key="1">
    <source>
        <dbReference type="SAM" id="Phobius"/>
    </source>
</evidence>
<dbReference type="Pfam" id="PF04397">
    <property type="entry name" value="LytTR"/>
    <property type="match status" value="1"/>
</dbReference>
<dbReference type="SMART" id="SM00850">
    <property type="entry name" value="LytTR"/>
    <property type="match status" value="1"/>
</dbReference>
<feature type="transmembrane region" description="Helical" evidence="1">
    <location>
        <begin position="119"/>
        <end position="139"/>
    </location>
</feature>
<dbReference type="RefSeq" id="WP_244759587.1">
    <property type="nucleotide sequence ID" value="NZ_JALJCJ010000001.1"/>
</dbReference>
<feature type="transmembrane region" description="Helical" evidence="1">
    <location>
        <begin position="89"/>
        <end position="113"/>
    </location>
</feature>
<evidence type="ECO:0000313" key="4">
    <source>
        <dbReference type="Proteomes" id="UP001177080"/>
    </source>
</evidence>
<dbReference type="EMBL" id="WHSC02000009">
    <property type="protein sequence ID" value="MDO6123655.1"/>
    <property type="molecule type" value="Genomic_DNA"/>
</dbReference>
<comment type="caution">
    <text evidence="3">The sequence shown here is derived from an EMBL/GenBank/DDBJ whole genome shotgun (WGS) entry which is preliminary data.</text>
</comment>
<feature type="domain" description="HTH LytTR-type" evidence="2">
    <location>
        <begin position="187"/>
        <end position="266"/>
    </location>
</feature>
<dbReference type="InterPro" id="IPR007492">
    <property type="entry name" value="LytTR_DNA-bd_dom"/>
</dbReference>
<feature type="transmembrane region" description="Helical" evidence="1">
    <location>
        <begin position="21"/>
        <end position="39"/>
    </location>
</feature>
<protein>
    <submittedName>
        <fullName evidence="3">LytTR family transcriptional regulator</fullName>
    </submittedName>
</protein>
<keyword evidence="4" id="KW-1185">Reference proteome</keyword>
<dbReference type="Proteomes" id="UP001177080">
    <property type="component" value="Unassembled WGS sequence"/>
</dbReference>
<name>A0ABT8XIW5_9HYPH</name>
<organism evidence="3 4">
    <name type="scientific">Shinella curvata</name>
    <dbReference type="NCBI Taxonomy" id="1817964"/>
    <lineage>
        <taxon>Bacteria</taxon>
        <taxon>Pseudomonadati</taxon>
        <taxon>Pseudomonadota</taxon>
        <taxon>Alphaproteobacteria</taxon>
        <taxon>Hyphomicrobiales</taxon>
        <taxon>Rhizobiaceae</taxon>
        <taxon>Shinella</taxon>
    </lineage>
</organism>
<evidence type="ECO:0000313" key="3">
    <source>
        <dbReference type="EMBL" id="MDO6123655.1"/>
    </source>
</evidence>
<keyword evidence="1" id="KW-0472">Membrane</keyword>
<accession>A0ABT8XIW5</accession>
<feature type="transmembrane region" description="Helical" evidence="1">
    <location>
        <begin position="59"/>
        <end position="77"/>
    </location>
</feature>
<dbReference type="PROSITE" id="PS50930">
    <property type="entry name" value="HTH_LYTTR"/>
    <property type="match status" value="1"/>
</dbReference>
<evidence type="ECO:0000259" key="2">
    <source>
        <dbReference type="PROSITE" id="PS50930"/>
    </source>
</evidence>
<dbReference type="Gene3D" id="2.40.50.1020">
    <property type="entry name" value="LytTr DNA-binding domain"/>
    <property type="match status" value="1"/>
</dbReference>
<proteinExistence type="predicted"/>
<keyword evidence="1" id="KW-1133">Transmembrane helix</keyword>
<reference evidence="3" key="1">
    <citation type="submission" date="2022-04" db="EMBL/GenBank/DDBJ databases">
        <title>Shinella lacus sp. nov., a novel member of the genus Shinella from water.</title>
        <authorList>
            <person name="Deng Y."/>
        </authorList>
    </citation>
    <scope>NUCLEOTIDE SEQUENCE</scope>
    <source>
        <strain evidence="3">JCM 31239</strain>
    </source>
</reference>
<sequence length="266" mass="28974">MERPFLQSALRELQIFLRAPRFWATFGAVVLIFWVTGPYGTAERLATAPRLGFWLVQHAIAWGIAIVAIVLVNTLLLSRVPSLLGRMAIGTLVAGAPVGLATEAISLVTFGGTPTLSTIAQSIASGLLLSALFCGLTFMTMSSKQAAVLSPAPPSRPETADERAEVQLMRRLKPENRGPILHMTVADHYTEVTTSRGRELVLLRFSDALEELGATAGLQVHRSHFVADINVDRLTRAEGRLAVRLKDGREIPVSRSRTEAVRSRWG</sequence>
<gene>
    <name evidence="3" type="ORF">GB928_020890</name>
</gene>
<keyword evidence="1" id="KW-0812">Transmembrane</keyword>